<feature type="domain" description="RBD" evidence="4">
    <location>
        <begin position="432"/>
        <end position="502"/>
    </location>
</feature>
<protein>
    <recommendedName>
        <fullName evidence="7">Regulator of G-protein signaling</fullName>
    </recommendedName>
</protein>
<dbReference type="Gene3D" id="1.10.196.10">
    <property type="match status" value="1"/>
</dbReference>
<dbReference type="FunFam" id="1.10.167.10:FF:000001">
    <property type="entry name" value="Putative regulator of g-protein signaling 12"/>
    <property type="match status" value="1"/>
</dbReference>
<feature type="compositionally biased region" description="Basic residues" evidence="2">
    <location>
        <begin position="273"/>
        <end position="284"/>
    </location>
</feature>
<evidence type="ECO:0000259" key="4">
    <source>
        <dbReference type="PROSITE" id="PS50898"/>
    </source>
</evidence>
<dbReference type="InterPro" id="IPR036305">
    <property type="entry name" value="RGS_sf"/>
</dbReference>
<dbReference type="SUPFAM" id="SSF48097">
    <property type="entry name" value="Regulator of G-protein signaling, RGS"/>
    <property type="match status" value="1"/>
</dbReference>
<feature type="domain" description="RGS" evidence="3">
    <location>
        <begin position="109"/>
        <end position="225"/>
    </location>
</feature>
<dbReference type="CDD" id="cd01817">
    <property type="entry name" value="RBD1_RGS12_like"/>
    <property type="match status" value="1"/>
</dbReference>
<dbReference type="InterPro" id="IPR003116">
    <property type="entry name" value="RBD_dom"/>
</dbReference>
<dbReference type="PROSITE" id="PS50132">
    <property type="entry name" value="RGS"/>
    <property type="match status" value="1"/>
</dbReference>
<organism evidence="5 6">
    <name type="scientific">Potamilus streckersoni</name>
    <dbReference type="NCBI Taxonomy" id="2493646"/>
    <lineage>
        <taxon>Eukaryota</taxon>
        <taxon>Metazoa</taxon>
        <taxon>Spiralia</taxon>
        <taxon>Lophotrochozoa</taxon>
        <taxon>Mollusca</taxon>
        <taxon>Bivalvia</taxon>
        <taxon>Autobranchia</taxon>
        <taxon>Heteroconchia</taxon>
        <taxon>Palaeoheterodonta</taxon>
        <taxon>Unionida</taxon>
        <taxon>Unionoidea</taxon>
        <taxon>Unionidae</taxon>
        <taxon>Ambleminae</taxon>
        <taxon>Lampsilini</taxon>
        <taxon>Potamilus</taxon>
    </lineage>
</organism>
<dbReference type="GO" id="GO:0005886">
    <property type="term" value="C:plasma membrane"/>
    <property type="evidence" value="ECO:0007669"/>
    <property type="project" value="TreeGrafter"/>
</dbReference>
<dbReference type="Proteomes" id="UP001195483">
    <property type="component" value="Unassembled WGS sequence"/>
</dbReference>
<dbReference type="Gene3D" id="1.10.167.10">
    <property type="entry name" value="Regulator of G-protein Signalling 4, domain 2"/>
    <property type="match status" value="1"/>
</dbReference>
<evidence type="ECO:0000256" key="1">
    <source>
        <dbReference type="ARBA" id="ARBA00022468"/>
    </source>
</evidence>
<evidence type="ECO:0000256" key="2">
    <source>
        <dbReference type="SAM" id="MobiDB-lite"/>
    </source>
</evidence>
<sequence length="542" mass="62251">MVLDTSLFGAAPYRKEGYTRMYSSRKEVRRRSMYAENTTRGLVGPPKHEQKLDRYCKRRSVDLLHQSLVVIDTDPVNHGLSAANSLNSIINNVREEEEENGRVAGWAVNFDKMLRDIMGLHVFAEFLKMEFSEENIIFWTAVEKYKQITNQDMRKIQAKYIFDKHLSVRALEPVNIDSLARQQADDQMDIPTPQIFDMAQHQIYQLMKQDSYARFLKSELYKTCLLKEMEGKPLDIPQKENKIEKECDEKEIDSKKKTVGIELEDKEKRRRSLLPWRQKSRKNSVKSSSDNETKKFEGKEKVTEREVKIDTNKYISTITALSTNVTCNSTPSVHSRLSMTRKEVRADWIREPVPDAAENPKFCCLILPDGSTTVVCTKAGQTIKKVLGKICEKRNISLASVDIFLLGSDKPLNLSEDISVLCSKEVIIEKQVLFRMDLPNKKSISVKAKPNRVILDVIEPILHKYGFRIDSIKVYLSGHTTELDLDSLASSLDNQRVVVVSIDNCSRYQRRRSSLLMFIEKKVQRSGSKGTSEKKGKTKCHI</sequence>
<dbReference type="SMART" id="SM00455">
    <property type="entry name" value="RBD"/>
    <property type="match status" value="2"/>
</dbReference>
<dbReference type="SMART" id="SM00315">
    <property type="entry name" value="RGS"/>
    <property type="match status" value="1"/>
</dbReference>
<feature type="region of interest" description="Disordered" evidence="2">
    <location>
        <begin position="273"/>
        <end position="300"/>
    </location>
</feature>
<evidence type="ECO:0000259" key="3">
    <source>
        <dbReference type="PROSITE" id="PS50132"/>
    </source>
</evidence>
<evidence type="ECO:0008006" key="7">
    <source>
        <dbReference type="Google" id="ProtNLM"/>
    </source>
</evidence>
<dbReference type="AlphaFoldDB" id="A0AAE0SPI8"/>
<dbReference type="Pfam" id="PF02196">
    <property type="entry name" value="RBD"/>
    <property type="match status" value="2"/>
</dbReference>
<reference evidence="5" key="1">
    <citation type="journal article" date="2021" name="Genome Biol. Evol.">
        <title>A High-Quality Reference Genome for a Parasitic Bivalve with Doubly Uniparental Inheritance (Bivalvia: Unionida).</title>
        <authorList>
            <person name="Smith C.H."/>
        </authorList>
    </citation>
    <scope>NUCLEOTIDE SEQUENCE</scope>
    <source>
        <strain evidence="5">CHS0354</strain>
    </source>
</reference>
<name>A0AAE0SPI8_9BIVA</name>
<dbReference type="GO" id="GO:0007165">
    <property type="term" value="P:signal transduction"/>
    <property type="evidence" value="ECO:0007669"/>
    <property type="project" value="InterPro"/>
</dbReference>
<feature type="domain" description="RBD" evidence="4">
    <location>
        <begin position="361"/>
        <end position="431"/>
    </location>
</feature>
<reference evidence="5" key="2">
    <citation type="journal article" date="2021" name="Genome Biol. Evol.">
        <title>Developing a high-quality reference genome for a parasitic bivalve with doubly uniparental inheritance (Bivalvia: Unionida).</title>
        <authorList>
            <person name="Smith C.H."/>
        </authorList>
    </citation>
    <scope>NUCLEOTIDE SEQUENCE</scope>
    <source>
        <strain evidence="5">CHS0354</strain>
        <tissue evidence="5">Mantle</tissue>
    </source>
</reference>
<dbReference type="Gene3D" id="3.10.20.90">
    <property type="entry name" value="Phosphatidylinositol 3-kinase Catalytic Subunit, Chain A, domain 1"/>
    <property type="match status" value="2"/>
</dbReference>
<keyword evidence="1" id="KW-0343">GTPase activation</keyword>
<dbReference type="PANTHER" id="PTHR45945:SF3">
    <property type="entry name" value="REGULATOR OF G-PROTEIN SIGNALING LOCO"/>
    <property type="match status" value="1"/>
</dbReference>
<gene>
    <name evidence="5" type="ORF">CHS0354_004468</name>
</gene>
<dbReference type="SUPFAM" id="SSF54236">
    <property type="entry name" value="Ubiquitin-like"/>
    <property type="match status" value="2"/>
</dbReference>
<dbReference type="PRINTS" id="PR01301">
    <property type="entry name" value="RGSPROTEIN"/>
</dbReference>
<dbReference type="PANTHER" id="PTHR45945">
    <property type="entry name" value="REGULATOR OF G-PROTEIN SIGNALING LOCO"/>
    <property type="match status" value="1"/>
</dbReference>
<dbReference type="GO" id="GO:0005096">
    <property type="term" value="F:GTPase activator activity"/>
    <property type="evidence" value="ECO:0007669"/>
    <property type="project" value="UniProtKB-KW"/>
</dbReference>
<dbReference type="InterPro" id="IPR044926">
    <property type="entry name" value="RGS_subdomain_2"/>
</dbReference>
<dbReference type="InterPro" id="IPR024066">
    <property type="entry name" value="RGS_subdom1/3"/>
</dbReference>
<dbReference type="Pfam" id="PF00615">
    <property type="entry name" value="RGS"/>
    <property type="match status" value="1"/>
</dbReference>
<dbReference type="EMBL" id="JAEAOA010000332">
    <property type="protein sequence ID" value="KAK3595315.1"/>
    <property type="molecule type" value="Genomic_DNA"/>
</dbReference>
<dbReference type="InterPro" id="IPR016137">
    <property type="entry name" value="RGS"/>
</dbReference>
<dbReference type="InterPro" id="IPR046995">
    <property type="entry name" value="RGS10/12/14-like"/>
</dbReference>
<dbReference type="GO" id="GO:0008277">
    <property type="term" value="P:regulation of G protein-coupled receptor signaling pathway"/>
    <property type="evidence" value="ECO:0007669"/>
    <property type="project" value="TreeGrafter"/>
</dbReference>
<dbReference type="GO" id="GO:0005634">
    <property type="term" value="C:nucleus"/>
    <property type="evidence" value="ECO:0007669"/>
    <property type="project" value="TreeGrafter"/>
</dbReference>
<keyword evidence="6" id="KW-1185">Reference proteome</keyword>
<reference evidence="5" key="3">
    <citation type="submission" date="2023-05" db="EMBL/GenBank/DDBJ databases">
        <authorList>
            <person name="Smith C.H."/>
        </authorList>
    </citation>
    <scope>NUCLEOTIDE SEQUENCE</scope>
    <source>
        <strain evidence="5">CHS0354</strain>
        <tissue evidence="5">Mantle</tissue>
    </source>
</reference>
<evidence type="ECO:0000313" key="5">
    <source>
        <dbReference type="EMBL" id="KAK3595315.1"/>
    </source>
</evidence>
<proteinExistence type="predicted"/>
<comment type="caution">
    <text evidence="5">The sequence shown here is derived from an EMBL/GenBank/DDBJ whole genome shotgun (WGS) entry which is preliminary data.</text>
</comment>
<dbReference type="CDD" id="cd17067">
    <property type="entry name" value="RBD2_RGS12_like"/>
    <property type="match status" value="1"/>
</dbReference>
<dbReference type="GO" id="GO:0005737">
    <property type="term" value="C:cytoplasm"/>
    <property type="evidence" value="ECO:0007669"/>
    <property type="project" value="TreeGrafter"/>
</dbReference>
<dbReference type="PROSITE" id="PS50898">
    <property type="entry name" value="RBD"/>
    <property type="match status" value="2"/>
</dbReference>
<accession>A0AAE0SPI8</accession>
<dbReference type="InterPro" id="IPR029071">
    <property type="entry name" value="Ubiquitin-like_domsf"/>
</dbReference>
<feature type="compositionally biased region" description="Basic and acidic residues" evidence="2">
    <location>
        <begin position="289"/>
        <end position="300"/>
    </location>
</feature>
<evidence type="ECO:0000313" key="6">
    <source>
        <dbReference type="Proteomes" id="UP001195483"/>
    </source>
</evidence>